<evidence type="ECO:0000256" key="10">
    <source>
        <dbReference type="ARBA" id="ARBA00023136"/>
    </source>
</evidence>
<keyword evidence="16" id="KW-1185">Reference proteome</keyword>
<comment type="caution">
    <text evidence="15">The sequence shown here is derived from an EMBL/GenBank/DDBJ whole genome shotgun (WGS) entry which is preliminary data.</text>
</comment>
<evidence type="ECO:0000313" key="16">
    <source>
        <dbReference type="Proteomes" id="UP001231518"/>
    </source>
</evidence>
<keyword evidence="5 12" id="KW-0808">Transferase</keyword>
<dbReference type="InterPro" id="IPR031481">
    <property type="entry name" value="Glyco_tran_10_N"/>
</dbReference>
<evidence type="ECO:0000259" key="13">
    <source>
        <dbReference type="Pfam" id="PF00852"/>
    </source>
</evidence>
<sequence>MIYHHLVAVRRKVTNTKAVLFIVICVFMFIPLGSYLHDVRTQFRSQNRKEMMNTWHTNAVEGFFGLHMGLTVSKLGGILFNREEIPNPNPNANRTFVVLVWKYWNWIKRRHVFNYGSRKKESDVLEDCSVKNCVFSGNDSLIDTADAVLIHMQKGAIPTVKNRNRTQRWIFLNDESPTHAFSLASKKPTLESLYDVFNWSMTYRSDADVPVPYGRVVPRRTPLFPEYKSLEDIAAVVPNWGRKKAGKIAAVLMSNCGAKARNRFLKALRQYVKVDVFGGCSDVEEFKHSCPGHFTADCDPVAEYLFYLVLENSSCYQYLTEKAFYHAYSKGAIPIVFGPSLEDVEMLLPPDSYLYADEDTNIETLARDINAIARNSELILAMHMWRNHFKVVNEHGYFGTESFHMCRVCEALNYNDAKEKVYDKPLLDAFLDPARSCYDKKSNK</sequence>
<proteinExistence type="inferred from homology"/>
<dbReference type="InterPro" id="IPR038577">
    <property type="entry name" value="GT10-like_C_sf"/>
</dbReference>
<dbReference type="AlphaFoldDB" id="A0AAD8DXE7"/>
<reference evidence="15" key="1">
    <citation type="submission" date="2023-03" db="EMBL/GenBank/DDBJ databases">
        <title>Chromosome-level genomes of two armyworms, Mythimna separata and Mythimna loreyi, provide insights into the biosynthesis and reception of sex pheromones.</title>
        <authorList>
            <person name="Zhao H."/>
        </authorList>
    </citation>
    <scope>NUCLEOTIDE SEQUENCE</scope>
    <source>
        <strain evidence="15">BeijingLab</strain>
        <tissue evidence="15">Pupa</tissue>
    </source>
</reference>
<evidence type="ECO:0000256" key="5">
    <source>
        <dbReference type="ARBA" id="ARBA00022679"/>
    </source>
</evidence>
<evidence type="ECO:0000256" key="9">
    <source>
        <dbReference type="ARBA" id="ARBA00023034"/>
    </source>
</evidence>
<dbReference type="InterPro" id="IPR001503">
    <property type="entry name" value="Glyco_trans_10"/>
</dbReference>
<evidence type="ECO:0000256" key="8">
    <source>
        <dbReference type="ARBA" id="ARBA00022989"/>
    </source>
</evidence>
<dbReference type="Pfam" id="PF17039">
    <property type="entry name" value="Glyco_tran_10_N"/>
    <property type="match status" value="1"/>
</dbReference>
<dbReference type="Gene3D" id="3.40.50.11660">
    <property type="entry name" value="Glycosyl transferase family 10, C-terminal domain"/>
    <property type="match status" value="1"/>
</dbReference>
<dbReference type="Proteomes" id="UP001231518">
    <property type="component" value="Chromosome 9"/>
</dbReference>
<evidence type="ECO:0000256" key="3">
    <source>
        <dbReference type="ARBA" id="ARBA00008919"/>
    </source>
</evidence>
<comment type="pathway">
    <text evidence="2">Protein modification; protein glycosylation.</text>
</comment>
<comment type="subcellular location">
    <subcellularLocation>
        <location evidence="1 12">Golgi apparatus</location>
        <location evidence="1 12">Golgi stack membrane</location>
        <topology evidence="1 12">Single-pass type II membrane protein</topology>
    </subcellularLocation>
</comment>
<keyword evidence="6 12" id="KW-0812">Transmembrane</keyword>
<evidence type="ECO:0000256" key="2">
    <source>
        <dbReference type="ARBA" id="ARBA00004922"/>
    </source>
</evidence>
<dbReference type="SUPFAM" id="SSF53756">
    <property type="entry name" value="UDP-Glycosyltransferase/glycogen phosphorylase"/>
    <property type="match status" value="1"/>
</dbReference>
<dbReference type="EMBL" id="JARGEI010000006">
    <property type="protein sequence ID" value="KAJ8730083.1"/>
    <property type="molecule type" value="Genomic_DNA"/>
</dbReference>
<dbReference type="Pfam" id="PF00852">
    <property type="entry name" value="Glyco_transf_10"/>
    <property type="match status" value="1"/>
</dbReference>
<dbReference type="EC" id="2.4.1.-" evidence="12"/>
<gene>
    <name evidence="15" type="ORF">PYW07_017121</name>
</gene>
<protein>
    <recommendedName>
        <fullName evidence="12">Fucosyltransferase</fullName>
        <ecNumber evidence="12">2.4.1.-</ecNumber>
    </recommendedName>
</protein>
<keyword evidence="4 12" id="KW-0328">Glycosyltransferase</keyword>
<organism evidence="15 16">
    <name type="scientific">Mythimna separata</name>
    <name type="common">Oriental armyworm</name>
    <name type="synonym">Pseudaletia separata</name>
    <dbReference type="NCBI Taxonomy" id="271217"/>
    <lineage>
        <taxon>Eukaryota</taxon>
        <taxon>Metazoa</taxon>
        <taxon>Ecdysozoa</taxon>
        <taxon>Arthropoda</taxon>
        <taxon>Hexapoda</taxon>
        <taxon>Insecta</taxon>
        <taxon>Pterygota</taxon>
        <taxon>Neoptera</taxon>
        <taxon>Endopterygota</taxon>
        <taxon>Lepidoptera</taxon>
        <taxon>Glossata</taxon>
        <taxon>Ditrysia</taxon>
        <taxon>Noctuoidea</taxon>
        <taxon>Noctuidae</taxon>
        <taxon>Noctuinae</taxon>
        <taxon>Hadenini</taxon>
        <taxon>Mythimna</taxon>
    </lineage>
</organism>
<name>A0AAD8DXE7_MYTSE</name>
<dbReference type="InterPro" id="IPR055270">
    <property type="entry name" value="Glyco_tran_10_C"/>
</dbReference>
<feature type="domain" description="Fucosyltransferase C-terminal" evidence="13">
    <location>
        <begin position="246"/>
        <end position="423"/>
    </location>
</feature>
<accession>A0AAD8DXE7</accession>
<evidence type="ECO:0000256" key="11">
    <source>
        <dbReference type="ARBA" id="ARBA00023180"/>
    </source>
</evidence>
<dbReference type="GO" id="GO:0032580">
    <property type="term" value="C:Golgi cisterna membrane"/>
    <property type="evidence" value="ECO:0007669"/>
    <property type="project" value="UniProtKB-SubCell"/>
</dbReference>
<evidence type="ECO:0000256" key="4">
    <source>
        <dbReference type="ARBA" id="ARBA00022676"/>
    </source>
</evidence>
<keyword evidence="10 12" id="KW-0472">Membrane</keyword>
<evidence type="ECO:0000256" key="6">
    <source>
        <dbReference type="ARBA" id="ARBA00022692"/>
    </source>
</evidence>
<dbReference type="PANTHER" id="PTHR48438">
    <property type="entry name" value="ALPHA-(1,3)-FUCOSYLTRANSFERASE C-RELATED"/>
    <property type="match status" value="1"/>
</dbReference>
<keyword evidence="8 12" id="KW-1133">Transmembrane helix</keyword>
<keyword evidence="11" id="KW-0325">Glycoprotein</keyword>
<keyword evidence="7" id="KW-0735">Signal-anchor</keyword>
<evidence type="ECO:0000256" key="7">
    <source>
        <dbReference type="ARBA" id="ARBA00022968"/>
    </source>
</evidence>
<dbReference type="PANTHER" id="PTHR48438:SF1">
    <property type="entry name" value="ALPHA-(1,3)-FUCOSYLTRANSFERASE C-RELATED"/>
    <property type="match status" value="1"/>
</dbReference>
<evidence type="ECO:0000256" key="1">
    <source>
        <dbReference type="ARBA" id="ARBA00004447"/>
    </source>
</evidence>
<evidence type="ECO:0000313" key="15">
    <source>
        <dbReference type="EMBL" id="KAJ8730083.1"/>
    </source>
</evidence>
<feature type="transmembrane region" description="Helical" evidence="12">
    <location>
        <begin position="18"/>
        <end position="36"/>
    </location>
</feature>
<evidence type="ECO:0000256" key="12">
    <source>
        <dbReference type="RuleBase" id="RU003832"/>
    </source>
</evidence>
<dbReference type="GO" id="GO:0008417">
    <property type="term" value="F:fucosyltransferase activity"/>
    <property type="evidence" value="ECO:0007669"/>
    <property type="project" value="InterPro"/>
</dbReference>
<keyword evidence="9 12" id="KW-0333">Golgi apparatus</keyword>
<feature type="domain" description="Fucosyltransferase N-terminal" evidence="14">
    <location>
        <begin position="97"/>
        <end position="214"/>
    </location>
</feature>
<comment type="similarity">
    <text evidence="3 12">Belongs to the glycosyltransferase 10 family.</text>
</comment>
<evidence type="ECO:0000259" key="14">
    <source>
        <dbReference type="Pfam" id="PF17039"/>
    </source>
</evidence>